<feature type="compositionally biased region" description="Low complexity" evidence="1">
    <location>
        <begin position="498"/>
        <end position="507"/>
    </location>
</feature>
<feature type="region of interest" description="Disordered" evidence="1">
    <location>
        <begin position="161"/>
        <end position="197"/>
    </location>
</feature>
<evidence type="ECO:0000313" key="3">
    <source>
        <dbReference type="EMBL" id="OXA46933.1"/>
    </source>
</evidence>
<feature type="region of interest" description="Disordered" evidence="1">
    <location>
        <begin position="366"/>
        <end position="559"/>
    </location>
</feature>
<evidence type="ECO:0000256" key="2">
    <source>
        <dbReference type="SAM" id="Phobius"/>
    </source>
</evidence>
<dbReference type="Gene3D" id="2.10.25.10">
    <property type="entry name" value="Laminin"/>
    <property type="match status" value="1"/>
</dbReference>
<name>A0A226DNY3_FOLCA</name>
<gene>
    <name evidence="3" type="ORF">Fcan01_18532</name>
</gene>
<feature type="compositionally biased region" description="Polar residues" evidence="1">
    <location>
        <begin position="366"/>
        <end position="375"/>
    </location>
</feature>
<dbReference type="OrthoDB" id="9990982at2759"/>
<keyword evidence="4" id="KW-1185">Reference proteome</keyword>
<keyword evidence="2" id="KW-0812">Transmembrane</keyword>
<reference evidence="3 4" key="1">
    <citation type="submission" date="2015-12" db="EMBL/GenBank/DDBJ databases">
        <title>The genome of Folsomia candida.</title>
        <authorList>
            <person name="Faddeeva A."/>
            <person name="Derks M.F."/>
            <person name="Anvar Y."/>
            <person name="Smit S."/>
            <person name="Van Straalen N."/>
            <person name="Roelofs D."/>
        </authorList>
    </citation>
    <scope>NUCLEOTIDE SEQUENCE [LARGE SCALE GENOMIC DNA]</scope>
    <source>
        <strain evidence="3 4">VU population</strain>
        <tissue evidence="3">Whole body</tissue>
    </source>
</reference>
<evidence type="ECO:0000256" key="1">
    <source>
        <dbReference type="SAM" id="MobiDB-lite"/>
    </source>
</evidence>
<dbReference type="Proteomes" id="UP000198287">
    <property type="component" value="Unassembled WGS sequence"/>
</dbReference>
<comment type="caution">
    <text evidence="3">The sequence shown here is derived from an EMBL/GenBank/DDBJ whole genome shotgun (WGS) entry which is preliminary data.</text>
</comment>
<feature type="compositionally biased region" description="Low complexity" evidence="1">
    <location>
        <begin position="161"/>
        <end position="187"/>
    </location>
</feature>
<organism evidence="3 4">
    <name type="scientific">Folsomia candida</name>
    <name type="common">Springtail</name>
    <dbReference type="NCBI Taxonomy" id="158441"/>
    <lineage>
        <taxon>Eukaryota</taxon>
        <taxon>Metazoa</taxon>
        <taxon>Ecdysozoa</taxon>
        <taxon>Arthropoda</taxon>
        <taxon>Hexapoda</taxon>
        <taxon>Collembola</taxon>
        <taxon>Entomobryomorpha</taxon>
        <taxon>Isotomoidea</taxon>
        <taxon>Isotomidae</taxon>
        <taxon>Proisotominae</taxon>
        <taxon>Folsomia</taxon>
    </lineage>
</organism>
<sequence>MSRCSSESDVTLSLQDSPEPPPHLRPKSANGHGLDNPGYVSPSKDEKHHTSLLAETPMNSNIVNLIPTKPSPQLGPFEPLSDYFIPINHHKKFFRRSEKLYVTKTRGDKGKRRRRSWGRRLCGALGIFFLAGLGAVTVLVLLDVLHLPLLGARGHDQVSSEFTATSSSTSSPPSSQTGSSSSSAGMTTDDEINVSTSPTTQISSIYLRNTAEMEFSVENGKYEAALANKTSPAFQALSAQLQTLIVQLLGESIQRDSVVAKVQEFTPESSGSIYTKLRIGWSDETVTFTGLQFALRNVTTLGLGSFTIRHLKFFEVVNLCKFPSHGCSHICSFDSQQLHFQCSCPEPLLLSKNDLKTCVQIESSEGSTTEWVSEATTDDQETSTTPNAIAGEEEEIPRSTSTTTSTPSIPLTNSTTPISTTATNANNDPTTTPSTTISTSTTTTPTPDEAAPTELAPSSPSGEEEEVPQVTEQVEEAHDSSDASIAESDQQPLPIDVTTPTTTTTTTNPESHTELVQVDQADEQSDLDQNNITDGVSEDDATTSVQNLGVDEVVADESS</sequence>
<evidence type="ECO:0000313" key="4">
    <source>
        <dbReference type="Proteomes" id="UP000198287"/>
    </source>
</evidence>
<evidence type="ECO:0008006" key="5">
    <source>
        <dbReference type="Google" id="ProtNLM"/>
    </source>
</evidence>
<protein>
    <recommendedName>
        <fullName evidence="5">SEA domain-containing protein</fullName>
    </recommendedName>
</protein>
<feature type="compositionally biased region" description="Low complexity" evidence="1">
    <location>
        <begin position="399"/>
        <end position="461"/>
    </location>
</feature>
<dbReference type="AlphaFoldDB" id="A0A226DNY3"/>
<proteinExistence type="predicted"/>
<keyword evidence="2" id="KW-0472">Membrane</keyword>
<feature type="region of interest" description="Disordered" evidence="1">
    <location>
        <begin position="1"/>
        <end position="49"/>
    </location>
</feature>
<keyword evidence="2" id="KW-1133">Transmembrane helix</keyword>
<dbReference type="EMBL" id="LNIX01000014">
    <property type="protein sequence ID" value="OXA46933.1"/>
    <property type="molecule type" value="Genomic_DNA"/>
</dbReference>
<feature type="compositionally biased region" description="Polar residues" evidence="1">
    <location>
        <begin position="1"/>
        <end position="16"/>
    </location>
</feature>
<feature type="transmembrane region" description="Helical" evidence="2">
    <location>
        <begin position="121"/>
        <end position="142"/>
    </location>
</feature>
<accession>A0A226DNY3</accession>